<feature type="chain" id="PRO_5033708286" evidence="1">
    <location>
        <begin position="21"/>
        <end position="215"/>
    </location>
</feature>
<dbReference type="AlphaFoldDB" id="W8AGW8"/>
<evidence type="ECO:0000256" key="1">
    <source>
        <dbReference type="SAM" id="SignalP"/>
    </source>
</evidence>
<evidence type="ECO:0000313" key="2">
    <source>
        <dbReference type="EMBL" id="CAD6993097.1"/>
    </source>
</evidence>
<keyword evidence="4" id="KW-1185">Reference proteome</keyword>
<sequence>MNKVELIFVSALLLAPLATTSPLVKRATDTDTSKGIDPKLHLGVYVLSEVAKIGKWLLEEGSVVVSNAVKELNEIPEKDELLQANITRMAKIGKQAAEFKLDDNEDSVMKLFENMASLAEMMADYESMAENTKLKQTLRRALDNNGYIKLDSELEQKFTALSKDFDKVFTVYLQSLSSNERLKQSKLINWYNDFLDEVNEEKKLEKLSELFDLLN</sequence>
<dbReference type="Proteomes" id="UP000606786">
    <property type="component" value="Unassembled WGS sequence"/>
</dbReference>
<organism evidence="3">
    <name type="scientific">Ceratitis capitata</name>
    <name type="common">Mediterranean fruit fly</name>
    <name type="synonym">Tephritis capitata</name>
    <dbReference type="NCBI Taxonomy" id="7213"/>
    <lineage>
        <taxon>Eukaryota</taxon>
        <taxon>Metazoa</taxon>
        <taxon>Ecdysozoa</taxon>
        <taxon>Arthropoda</taxon>
        <taxon>Hexapoda</taxon>
        <taxon>Insecta</taxon>
        <taxon>Pterygota</taxon>
        <taxon>Neoptera</taxon>
        <taxon>Endopterygota</taxon>
        <taxon>Diptera</taxon>
        <taxon>Brachycera</taxon>
        <taxon>Muscomorpha</taxon>
        <taxon>Tephritoidea</taxon>
        <taxon>Tephritidae</taxon>
        <taxon>Ceratitis</taxon>
        <taxon>Ceratitis</taxon>
    </lineage>
</organism>
<gene>
    <name evidence="2" type="ORF">CCAP1982_LOCUS1922</name>
</gene>
<reference evidence="2" key="3">
    <citation type="submission" date="2020-11" db="EMBL/GenBank/DDBJ databases">
        <authorList>
            <person name="Whitehead M."/>
        </authorList>
    </citation>
    <scope>NUCLEOTIDE SEQUENCE</scope>
    <source>
        <strain evidence="2">EGII</strain>
    </source>
</reference>
<protein>
    <submittedName>
        <fullName evidence="2">(Mediterranean fruit fly) hypothetical protein</fullName>
    </submittedName>
</protein>
<dbReference type="OrthoDB" id="7996582at2759"/>
<feature type="signal peptide" evidence="1">
    <location>
        <begin position="1"/>
        <end position="20"/>
    </location>
</feature>
<dbReference type="EMBL" id="GAMC01021653">
    <property type="protein sequence ID" value="JAB84902.1"/>
    <property type="molecule type" value="mRNA"/>
</dbReference>
<proteinExistence type="evidence at transcript level"/>
<dbReference type="EMBL" id="CAJHJT010000001">
    <property type="protein sequence ID" value="CAD6993097.1"/>
    <property type="molecule type" value="Genomic_DNA"/>
</dbReference>
<evidence type="ECO:0000313" key="3">
    <source>
        <dbReference type="EMBL" id="JAB84902.1"/>
    </source>
</evidence>
<reference evidence="3" key="2">
    <citation type="journal article" date="2014" name="BMC Genomics">
        <title>A genomic perspective to assessing quality of mass-reared SIT flies used in Mediterranean fruit fly (Ceratitis capitata) eradication in California.</title>
        <authorList>
            <person name="Calla B."/>
            <person name="Hall B."/>
            <person name="Hou S."/>
            <person name="Geib S.M."/>
        </authorList>
    </citation>
    <scope>NUCLEOTIDE SEQUENCE</scope>
</reference>
<dbReference type="KEGG" id="ccat:101452849"/>
<accession>W8AGW8</accession>
<name>W8AGW8_CERCA</name>
<evidence type="ECO:0000313" key="4">
    <source>
        <dbReference type="Proteomes" id="UP000606786"/>
    </source>
</evidence>
<reference evidence="3" key="1">
    <citation type="submission" date="2013-07" db="EMBL/GenBank/DDBJ databases">
        <authorList>
            <person name="Geib S."/>
        </authorList>
    </citation>
    <scope>NUCLEOTIDE SEQUENCE</scope>
</reference>
<keyword evidence="1" id="KW-0732">Signal</keyword>